<evidence type="ECO:0000313" key="3">
    <source>
        <dbReference type="Proteomes" id="UP000611640"/>
    </source>
</evidence>
<dbReference type="KEGG" id="atl:Athai_65190"/>
<keyword evidence="3" id="KW-1185">Reference proteome</keyword>
<accession>A0A7R7DWA0</accession>
<dbReference type="AlphaFoldDB" id="A0A7R7DWA0"/>
<dbReference type="Pfam" id="PF20058">
    <property type="entry name" value="DUF6457"/>
    <property type="match status" value="1"/>
</dbReference>
<evidence type="ECO:0000313" key="2">
    <source>
        <dbReference type="EMBL" id="BCJ39016.1"/>
    </source>
</evidence>
<dbReference type="Proteomes" id="UP000611640">
    <property type="component" value="Chromosome"/>
</dbReference>
<dbReference type="RefSeq" id="WP_203964951.1">
    <property type="nucleotide sequence ID" value="NZ_AP023355.1"/>
</dbReference>
<organism evidence="2 3">
    <name type="scientific">Actinocatenispora thailandica</name>
    <dbReference type="NCBI Taxonomy" id="227318"/>
    <lineage>
        <taxon>Bacteria</taxon>
        <taxon>Bacillati</taxon>
        <taxon>Actinomycetota</taxon>
        <taxon>Actinomycetes</taxon>
        <taxon>Micromonosporales</taxon>
        <taxon>Micromonosporaceae</taxon>
        <taxon>Actinocatenispora</taxon>
    </lineage>
</organism>
<dbReference type="InterPro" id="IPR045598">
    <property type="entry name" value="DUF6457"/>
</dbReference>
<name>A0A7R7DWA0_9ACTN</name>
<evidence type="ECO:0000259" key="1">
    <source>
        <dbReference type="Pfam" id="PF20058"/>
    </source>
</evidence>
<feature type="domain" description="DUF6457" evidence="1">
    <location>
        <begin position="5"/>
        <end position="80"/>
    </location>
</feature>
<gene>
    <name evidence="2" type="ORF">Athai_65190</name>
</gene>
<sequence>MTDDRNTLDTWTDTVCRELGIAEPIDRAAILDLTKEVAHGVARPAAPLTAYLVGLAVGAGGDLAEVAGRVGRLAASWPEPPAEPVR</sequence>
<proteinExistence type="predicted"/>
<dbReference type="EMBL" id="AP023355">
    <property type="protein sequence ID" value="BCJ39016.1"/>
    <property type="molecule type" value="Genomic_DNA"/>
</dbReference>
<protein>
    <recommendedName>
        <fullName evidence="1">DUF6457 domain-containing protein</fullName>
    </recommendedName>
</protein>
<reference evidence="2 3" key="1">
    <citation type="submission" date="2020-08" db="EMBL/GenBank/DDBJ databases">
        <title>Whole genome shotgun sequence of Actinocatenispora thailandica NBRC 105041.</title>
        <authorList>
            <person name="Komaki H."/>
            <person name="Tamura T."/>
        </authorList>
    </citation>
    <scope>NUCLEOTIDE SEQUENCE [LARGE SCALE GENOMIC DNA]</scope>
    <source>
        <strain evidence="2 3">NBRC 105041</strain>
    </source>
</reference>